<feature type="compositionally biased region" description="Basic residues" evidence="5">
    <location>
        <begin position="571"/>
        <end position="601"/>
    </location>
</feature>
<dbReference type="EMBL" id="CAJPVJ010007915">
    <property type="protein sequence ID" value="CAG2171584.1"/>
    <property type="molecule type" value="Genomic_DNA"/>
</dbReference>
<feature type="compositionally biased region" description="Polar residues" evidence="5">
    <location>
        <begin position="1100"/>
        <end position="1111"/>
    </location>
</feature>
<protein>
    <recommendedName>
        <fullName evidence="6">PHD-type domain-containing protein</fullName>
    </recommendedName>
</protein>
<dbReference type="Proteomes" id="UP000728032">
    <property type="component" value="Unassembled WGS sequence"/>
</dbReference>
<name>A0A7R9M6C2_9ACAR</name>
<feature type="compositionally biased region" description="Acidic residues" evidence="5">
    <location>
        <begin position="282"/>
        <end position="296"/>
    </location>
</feature>
<dbReference type="PROSITE" id="PS01359">
    <property type="entry name" value="ZF_PHD_1"/>
    <property type="match status" value="1"/>
</dbReference>
<evidence type="ECO:0000256" key="5">
    <source>
        <dbReference type="SAM" id="MobiDB-lite"/>
    </source>
</evidence>
<feature type="region of interest" description="Disordered" evidence="5">
    <location>
        <begin position="440"/>
        <end position="810"/>
    </location>
</feature>
<feature type="compositionally biased region" description="Basic residues" evidence="5">
    <location>
        <begin position="75"/>
        <end position="86"/>
    </location>
</feature>
<dbReference type="GO" id="GO:0042393">
    <property type="term" value="F:histone binding"/>
    <property type="evidence" value="ECO:0007669"/>
    <property type="project" value="TreeGrafter"/>
</dbReference>
<keyword evidence="8" id="KW-1185">Reference proteome</keyword>
<feature type="region of interest" description="Disordered" evidence="5">
    <location>
        <begin position="282"/>
        <end position="352"/>
    </location>
</feature>
<dbReference type="GO" id="GO:0008270">
    <property type="term" value="F:zinc ion binding"/>
    <property type="evidence" value="ECO:0007669"/>
    <property type="project" value="UniProtKB-KW"/>
</dbReference>
<feature type="compositionally biased region" description="Basic and acidic residues" evidence="5">
    <location>
        <begin position="670"/>
        <end position="681"/>
    </location>
</feature>
<dbReference type="SUPFAM" id="SSF57903">
    <property type="entry name" value="FYVE/PHD zinc finger"/>
    <property type="match status" value="1"/>
</dbReference>
<feature type="compositionally biased region" description="Acidic residues" evidence="5">
    <location>
        <begin position="105"/>
        <end position="138"/>
    </location>
</feature>
<reference evidence="7" key="1">
    <citation type="submission" date="2020-11" db="EMBL/GenBank/DDBJ databases">
        <authorList>
            <person name="Tran Van P."/>
        </authorList>
    </citation>
    <scope>NUCLEOTIDE SEQUENCE</scope>
</reference>
<dbReference type="GO" id="GO:0045892">
    <property type="term" value="P:negative regulation of DNA-templated transcription"/>
    <property type="evidence" value="ECO:0007669"/>
    <property type="project" value="TreeGrafter"/>
</dbReference>
<dbReference type="OrthoDB" id="10055895at2759"/>
<dbReference type="InterPro" id="IPR011011">
    <property type="entry name" value="Znf_FYVE_PHD"/>
</dbReference>
<dbReference type="InterPro" id="IPR001965">
    <property type="entry name" value="Znf_PHD"/>
</dbReference>
<sequence length="1220" mass="135848">MAKKRSALIAAKADEQVSNGSKKRGKKQLIEKKGCLDTSSSSEAEDDGEEEEEEEEDGEEEEEEGDSDASEDKRNKKRRGRKRRKNGPNSRPWEESDSSKSSAQSEEEEEHEDEEEEDVLKFEDNEDEFACEELDSDPEPVVVRRARTVKKIKSDSSDDNESSSESELENDDKPCGRCGKYDHPEWILLCDKCDEGFHTACLRPPLLIIPDGDWYCPPCEHKMLCEKLQEELATLSVHLAKKEREELRKQRLKYVAISVDNILKNPGVRSKSKSQELEDDLMATNDNDVDNEETIDENQPKAEAKTKSRKRVVRSDDDDEENSDEDEEAEDEDDSDREDDIGRALWSDEEEDKYAAIKSRRNRNRKNINYKFSEYDQLIKSAIELEMECDYDPSEEPPSGVQSKGKDMSNIIANSGEELDFSLTPIEDKTSSALVIEDKALPANEVTDKTSNGVNVESVKKSITEDKSEDQDEEEEKDEEDDEESNESDSDFKTGEIQKKRKKGSTRASRKRHRGLNDLSDTTEDDDYKDEDFKGDSDATEVEEGSDDDFVDDGSTQEDEEVSDDSDFKYSRRRSTRNSRQTSKKSKSRGKSARNAGRRGYRRDAFVVSSDEESDYRPGRSATRGRAAARKKVSYREETETETDEEKYYKPATNKKKSKNESESSDEEWGQQKESKQSKAERKLKKLWAESDDEEEDEEEDEKKADGDDNEEESEEEVVTKPGPKSSKPTAPPAGRLSMKGKPRLSKARGLANLKEDTDDEEDSDSVAKKTSKSNKKSKPLEESDEDISDKVVATKTPTAPGAESVNTTVQNNSELSEQLSAGPLKSGAVCDSILKQTLGDNQVSVESMSVPPPLLHSKDQQLSASIVPITTVPHMTGPPLNSYPHPTDTPIKPNMIPQIDNNFSKNQNNNNIDEYYSMTPLDAYPVSRPPPLKPTPVADPYLQVASPPRILSLDSNTGYPRHPNEYPNAPIGHPMQPSKGLMDPRMENPYIGHNMPPNVGPMPPFGAHQSPSRPPHAGPPGHAFSGHYYPPVPDASHPYYARPPSRHDTPPPFSSPHIRPQTNSPMGAVPPPRTTAPTTSPLMPGQPPPNYRPPPGPHWSQTPPSRTPITGYNFGGHPHPSASPYYRQPPAPGQPIPGHQSAHMMPLPPSPYPPGPYHQNYGYFGPNAGAGAPNGAFMIQNLLQHRPPVPEDSHQIPSIASTASTTTPTTGASTTAAKH</sequence>
<feature type="compositionally biased region" description="Acidic residues" evidence="5">
    <location>
        <begin position="316"/>
        <end position="339"/>
    </location>
</feature>
<dbReference type="PANTHER" id="PTHR14296:SF16">
    <property type="entry name" value="REMODELING AND SPACING FACTOR 1"/>
    <property type="match status" value="1"/>
</dbReference>
<dbReference type="Gene3D" id="3.30.40.10">
    <property type="entry name" value="Zinc/RING finger domain, C3HC4 (zinc finger)"/>
    <property type="match status" value="1"/>
</dbReference>
<keyword evidence="3" id="KW-0862">Zinc</keyword>
<dbReference type="InterPro" id="IPR013083">
    <property type="entry name" value="Znf_RING/FYVE/PHD"/>
</dbReference>
<keyword evidence="1" id="KW-0479">Metal-binding</keyword>
<keyword evidence="2 4" id="KW-0863">Zinc-finger</keyword>
<dbReference type="CDD" id="cd15543">
    <property type="entry name" value="PHD_RSF1"/>
    <property type="match status" value="1"/>
</dbReference>
<dbReference type="PANTHER" id="PTHR14296">
    <property type="entry name" value="REMODELING AND SPACING FACTOR 1"/>
    <property type="match status" value="1"/>
</dbReference>
<dbReference type="SMART" id="SM00249">
    <property type="entry name" value="PHD"/>
    <property type="match status" value="1"/>
</dbReference>
<feature type="compositionally biased region" description="Acidic residues" evidence="5">
    <location>
        <begin position="43"/>
        <end position="69"/>
    </location>
</feature>
<evidence type="ECO:0000256" key="4">
    <source>
        <dbReference type="PROSITE-ProRule" id="PRU00146"/>
    </source>
</evidence>
<gene>
    <name evidence="7" type="ORF">ONB1V03_LOCUS11044</name>
</gene>
<dbReference type="GO" id="GO:0031213">
    <property type="term" value="C:RSF complex"/>
    <property type="evidence" value="ECO:0007669"/>
    <property type="project" value="InterPro"/>
</dbReference>
<feature type="region of interest" description="Disordered" evidence="5">
    <location>
        <begin position="1188"/>
        <end position="1220"/>
    </location>
</feature>
<evidence type="ECO:0000313" key="7">
    <source>
        <dbReference type="EMBL" id="CAD7654397.1"/>
    </source>
</evidence>
<evidence type="ECO:0000256" key="1">
    <source>
        <dbReference type="ARBA" id="ARBA00022723"/>
    </source>
</evidence>
<feature type="compositionally biased region" description="Acidic residues" evidence="5">
    <location>
        <begin position="467"/>
        <end position="489"/>
    </location>
</feature>
<evidence type="ECO:0000256" key="2">
    <source>
        <dbReference type="ARBA" id="ARBA00022771"/>
    </source>
</evidence>
<evidence type="ECO:0000313" key="8">
    <source>
        <dbReference type="Proteomes" id="UP000728032"/>
    </source>
</evidence>
<dbReference type="Pfam" id="PF00628">
    <property type="entry name" value="PHD"/>
    <property type="match status" value="1"/>
</dbReference>
<accession>A0A7R9M6C2</accession>
<evidence type="ECO:0000256" key="3">
    <source>
        <dbReference type="ARBA" id="ARBA00022833"/>
    </source>
</evidence>
<feature type="region of interest" description="Disordered" evidence="5">
    <location>
        <begin position="1"/>
        <end position="174"/>
    </location>
</feature>
<feature type="domain" description="PHD-type" evidence="6">
    <location>
        <begin position="172"/>
        <end position="222"/>
    </location>
</feature>
<dbReference type="InterPro" id="IPR028938">
    <property type="entry name" value="Rsf1-like"/>
</dbReference>
<feature type="compositionally biased region" description="Acidic residues" evidence="5">
    <location>
        <begin position="521"/>
        <end position="530"/>
    </location>
</feature>
<feature type="compositionally biased region" description="Acidic residues" evidence="5">
    <location>
        <begin position="538"/>
        <end position="565"/>
    </location>
</feature>
<proteinExistence type="predicted"/>
<dbReference type="AlphaFoldDB" id="A0A7R9M6C2"/>
<organism evidence="7">
    <name type="scientific">Oppiella nova</name>
    <dbReference type="NCBI Taxonomy" id="334625"/>
    <lineage>
        <taxon>Eukaryota</taxon>
        <taxon>Metazoa</taxon>
        <taxon>Ecdysozoa</taxon>
        <taxon>Arthropoda</taxon>
        <taxon>Chelicerata</taxon>
        <taxon>Arachnida</taxon>
        <taxon>Acari</taxon>
        <taxon>Acariformes</taxon>
        <taxon>Sarcoptiformes</taxon>
        <taxon>Oribatida</taxon>
        <taxon>Brachypylina</taxon>
        <taxon>Oppioidea</taxon>
        <taxon>Oppiidae</taxon>
        <taxon>Oppiella</taxon>
    </lineage>
</organism>
<feature type="compositionally biased region" description="Basic residues" evidence="5">
    <location>
        <begin position="499"/>
        <end position="514"/>
    </location>
</feature>
<dbReference type="EMBL" id="OC922740">
    <property type="protein sequence ID" value="CAD7654397.1"/>
    <property type="molecule type" value="Genomic_DNA"/>
</dbReference>
<feature type="compositionally biased region" description="Acidic residues" evidence="5">
    <location>
        <begin position="157"/>
        <end position="170"/>
    </location>
</feature>
<feature type="compositionally biased region" description="Acidic residues" evidence="5">
    <location>
        <begin position="708"/>
        <end position="717"/>
    </location>
</feature>
<dbReference type="InterPro" id="IPR019786">
    <property type="entry name" value="Zinc_finger_PHD-type_CS"/>
</dbReference>
<feature type="compositionally biased region" description="Low complexity" evidence="5">
    <location>
        <begin position="1201"/>
        <end position="1220"/>
    </location>
</feature>
<dbReference type="InterPro" id="IPR019787">
    <property type="entry name" value="Znf_PHD-finger"/>
</dbReference>
<evidence type="ECO:0000259" key="6">
    <source>
        <dbReference type="PROSITE" id="PS50016"/>
    </source>
</evidence>
<feature type="region of interest" description="Disordered" evidence="5">
    <location>
        <begin position="990"/>
        <end position="1152"/>
    </location>
</feature>
<feature type="compositionally biased region" description="Acidic residues" evidence="5">
    <location>
        <begin position="690"/>
        <end position="701"/>
    </location>
</feature>
<dbReference type="PROSITE" id="PS50016">
    <property type="entry name" value="ZF_PHD_2"/>
    <property type="match status" value="1"/>
</dbReference>
<feature type="compositionally biased region" description="Pro residues" evidence="5">
    <location>
        <begin position="1085"/>
        <end position="1098"/>
    </location>
</feature>